<name>A0A3N6PB79_NATCH</name>
<feature type="compositionally biased region" description="Basic and acidic residues" evidence="1">
    <location>
        <begin position="569"/>
        <end position="581"/>
    </location>
</feature>
<proteinExistence type="predicted"/>
<dbReference type="EMBL" id="REGA01000012">
    <property type="protein sequence ID" value="RQG93775.1"/>
    <property type="molecule type" value="Genomic_DNA"/>
</dbReference>
<reference evidence="2 3" key="1">
    <citation type="submission" date="2018-10" db="EMBL/GenBank/DDBJ databases">
        <title>Natrarchaeobius chitinivorans gen. nov., sp. nov., and Natrarchaeobius haloalkaliphilus sp. nov., alkaliphilic, chitin-utilizing haloarchaea from hypersaline alkaline lakes.</title>
        <authorList>
            <person name="Sorokin D.Y."/>
            <person name="Elcheninov A.G."/>
            <person name="Kostrikina N.A."/>
            <person name="Bale N.J."/>
            <person name="Sinninghe Damste J.S."/>
            <person name="Khijniak T.V."/>
            <person name="Kublanov I.V."/>
            <person name="Toshchakov S.V."/>
        </authorList>
    </citation>
    <scope>NUCLEOTIDE SEQUENCE [LARGE SCALE GENOMIC DNA]</scope>
    <source>
        <strain evidence="2 3">AArcht4T</strain>
    </source>
</reference>
<feature type="compositionally biased region" description="Acidic residues" evidence="1">
    <location>
        <begin position="488"/>
        <end position="550"/>
    </location>
</feature>
<evidence type="ECO:0000256" key="1">
    <source>
        <dbReference type="SAM" id="MobiDB-lite"/>
    </source>
</evidence>
<feature type="compositionally biased region" description="Low complexity" evidence="1">
    <location>
        <begin position="313"/>
        <end position="333"/>
    </location>
</feature>
<dbReference type="Gene3D" id="1.10.10.10">
    <property type="entry name" value="Winged helix-like DNA-binding domain superfamily/Winged helix DNA-binding domain"/>
    <property type="match status" value="1"/>
</dbReference>
<accession>A0A3N6PB79</accession>
<feature type="compositionally biased region" description="Acidic residues" evidence="1">
    <location>
        <begin position="394"/>
        <end position="418"/>
    </location>
</feature>
<evidence type="ECO:0008006" key="4">
    <source>
        <dbReference type="Google" id="ProtNLM"/>
    </source>
</evidence>
<dbReference type="Proteomes" id="UP000282323">
    <property type="component" value="Unassembled WGS sequence"/>
</dbReference>
<keyword evidence="3" id="KW-1185">Reference proteome</keyword>
<feature type="region of interest" description="Disordered" evidence="1">
    <location>
        <begin position="255"/>
        <end position="550"/>
    </location>
</feature>
<feature type="compositionally biased region" description="Acidic residues" evidence="1">
    <location>
        <begin position="347"/>
        <end position="377"/>
    </location>
</feature>
<gene>
    <name evidence="2" type="ORF">EA473_13700</name>
</gene>
<dbReference type="RefSeq" id="WP_124196176.1">
    <property type="nucleotide sequence ID" value="NZ_REGA01000012.1"/>
</dbReference>
<dbReference type="OrthoDB" id="214631at2157"/>
<feature type="compositionally biased region" description="Low complexity" evidence="1">
    <location>
        <begin position="258"/>
        <end position="281"/>
    </location>
</feature>
<evidence type="ECO:0000313" key="2">
    <source>
        <dbReference type="EMBL" id="RQG93775.1"/>
    </source>
</evidence>
<sequence>MSANGDDDEFQGRELAYRLFAAEYDDATLSHTESDEERAPNYVVTPTGARVNRLFVVGTLTEVTSVNDEMVRARIVDPTGAFVVYAGQYQPDELAVLEGLEPPAFVAVTGKARTFQPDDSDRIYTSVRPESIATVDADTRDRWVVSAAEQTLDRIGTYAGAANLEAGGEALTEALLASDVEHGLAAGIPLAQNHYGTTPAYLASLRDCALEAVEVVADERDQVSALDVGPSDSVSGDSTFESLSNLASVRFDALETSEAPAEPVANAPAETTPAEAGQVAGTAGGGTVDESDPDGGSRDEPTSVESSSDGDSADLTEPAATAPETDTDSASDSAAEKADATTGPSLEDGDDVAEPAGEETEDDLDSDAGMYEMDDDERERLESEFGTEFTTGSEVDDPGEADIDVPDADDASGADDAESASSASGADVTDDVAKSETGTATPESDDEDELGAPPASRLGDESTADAESVGSSGDEALDEESVSSPVEETTDLETDDEAEIAATEDEAGATAETDDEAEIAATEDETDATDEEDEAGEIADEPEDDEPAEDVDLQEYVVEAMTELDDGDGADRDSVVEKVESETGAPSADVEDAIQDALMGGRCYEPDDGTLKPI</sequence>
<protein>
    <recommendedName>
        <fullName evidence="4">Rpa-associated protein</fullName>
    </recommendedName>
</protein>
<comment type="caution">
    <text evidence="2">The sequence shown here is derived from an EMBL/GenBank/DDBJ whole genome shotgun (WGS) entry which is preliminary data.</text>
</comment>
<dbReference type="AlphaFoldDB" id="A0A3N6PB79"/>
<organism evidence="2 3">
    <name type="scientific">Natrarchaeobius chitinivorans</name>
    <dbReference type="NCBI Taxonomy" id="1679083"/>
    <lineage>
        <taxon>Archaea</taxon>
        <taxon>Methanobacteriati</taxon>
        <taxon>Methanobacteriota</taxon>
        <taxon>Stenosarchaea group</taxon>
        <taxon>Halobacteria</taxon>
        <taxon>Halobacteriales</taxon>
        <taxon>Natrialbaceae</taxon>
        <taxon>Natrarchaeobius</taxon>
    </lineage>
</organism>
<feature type="region of interest" description="Disordered" evidence="1">
    <location>
        <begin position="563"/>
        <end position="587"/>
    </location>
</feature>
<evidence type="ECO:0000313" key="3">
    <source>
        <dbReference type="Proteomes" id="UP000282323"/>
    </source>
</evidence>
<dbReference type="InterPro" id="IPR036388">
    <property type="entry name" value="WH-like_DNA-bd_sf"/>
</dbReference>